<feature type="region of interest" description="Disordered" evidence="9">
    <location>
        <begin position="332"/>
        <end position="364"/>
    </location>
</feature>
<dbReference type="PANTHER" id="PTHR43289:SF34">
    <property type="entry name" value="SERINE_THREONINE-PROTEIN KINASE YBDM-RELATED"/>
    <property type="match status" value="1"/>
</dbReference>
<evidence type="ECO:0000313" key="14">
    <source>
        <dbReference type="Proteomes" id="UP001229651"/>
    </source>
</evidence>
<name>A0ABU0EXA9_9PSEU</name>
<evidence type="ECO:0000256" key="4">
    <source>
        <dbReference type="ARBA" id="ARBA00022741"/>
    </source>
</evidence>
<dbReference type="Pfam" id="PF00069">
    <property type="entry name" value="Pkinase"/>
    <property type="match status" value="1"/>
</dbReference>
<evidence type="ECO:0000256" key="7">
    <source>
        <dbReference type="ARBA" id="ARBA00047899"/>
    </source>
</evidence>
<organism evidence="13 14">
    <name type="scientific">Amycolatopsis thermophila</name>
    <dbReference type="NCBI Taxonomy" id="206084"/>
    <lineage>
        <taxon>Bacteria</taxon>
        <taxon>Bacillati</taxon>
        <taxon>Actinomycetota</taxon>
        <taxon>Actinomycetes</taxon>
        <taxon>Pseudonocardiales</taxon>
        <taxon>Pseudonocardiaceae</taxon>
        <taxon>Amycolatopsis</taxon>
    </lineage>
</organism>
<keyword evidence="2" id="KW-0723">Serine/threonine-protein kinase</keyword>
<dbReference type="GO" id="GO:0004674">
    <property type="term" value="F:protein serine/threonine kinase activity"/>
    <property type="evidence" value="ECO:0007669"/>
    <property type="project" value="UniProtKB-EC"/>
</dbReference>
<proteinExistence type="predicted"/>
<feature type="domain" description="PASTA" evidence="12">
    <location>
        <begin position="606"/>
        <end position="666"/>
    </location>
</feature>
<feature type="transmembrane region" description="Helical" evidence="10">
    <location>
        <begin position="373"/>
        <end position="394"/>
    </location>
</feature>
<keyword evidence="10" id="KW-0812">Transmembrane</keyword>
<feature type="domain" description="PASTA" evidence="12">
    <location>
        <begin position="467"/>
        <end position="535"/>
    </location>
</feature>
<evidence type="ECO:0000256" key="5">
    <source>
        <dbReference type="ARBA" id="ARBA00022777"/>
    </source>
</evidence>
<keyword evidence="5 13" id="KW-0418">Kinase</keyword>
<comment type="catalytic activity">
    <reaction evidence="7">
        <text>L-threonyl-[protein] + ATP = O-phospho-L-threonyl-[protein] + ADP + H(+)</text>
        <dbReference type="Rhea" id="RHEA:46608"/>
        <dbReference type="Rhea" id="RHEA-COMP:11060"/>
        <dbReference type="Rhea" id="RHEA-COMP:11605"/>
        <dbReference type="ChEBI" id="CHEBI:15378"/>
        <dbReference type="ChEBI" id="CHEBI:30013"/>
        <dbReference type="ChEBI" id="CHEBI:30616"/>
        <dbReference type="ChEBI" id="CHEBI:61977"/>
        <dbReference type="ChEBI" id="CHEBI:456216"/>
        <dbReference type="EC" id="2.7.11.1"/>
    </reaction>
</comment>
<evidence type="ECO:0000256" key="1">
    <source>
        <dbReference type="ARBA" id="ARBA00012513"/>
    </source>
</evidence>
<reference evidence="13 14" key="1">
    <citation type="submission" date="2023-07" db="EMBL/GenBank/DDBJ databases">
        <title>Sequencing the genomes of 1000 actinobacteria strains.</title>
        <authorList>
            <person name="Klenk H.-P."/>
        </authorList>
    </citation>
    <scope>NUCLEOTIDE SEQUENCE [LARGE SCALE GENOMIC DNA]</scope>
    <source>
        <strain evidence="13 14">DSM 45805</strain>
    </source>
</reference>
<evidence type="ECO:0000259" key="11">
    <source>
        <dbReference type="PROSITE" id="PS50011"/>
    </source>
</evidence>
<dbReference type="PROSITE" id="PS51178">
    <property type="entry name" value="PASTA"/>
    <property type="match status" value="4"/>
</dbReference>
<dbReference type="PROSITE" id="PS50011">
    <property type="entry name" value="PROTEIN_KINASE_DOM"/>
    <property type="match status" value="1"/>
</dbReference>
<dbReference type="CDD" id="cd14014">
    <property type="entry name" value="STKc_PknB_like"/>
    <property type="match status" value="1"/>
</dbReference>
<dbReference type="InterPro" id="IPR000719">
    <property type="entry name" value="Prot_kinase_dom"/>
</dbReference>
<keyword evidence="4" id="KW-0547">Nucleotide-binding</keyword>
<feature type="domain" description="PASTA" evidence="12">
    <location>
        <begin position="400"/>
        <end position="466"/>
    </location>
</feature>
<protein>
    <recommendedName>
        <fullName evidence="1">non-specific serine/threonine protein kinase</fullName>
        <ecNumber evidence="1">2.7.11.1</ecNumber>
    </recommendedName>
</protein>
<evidence type="ECO:0000259" key="12">
    <source>
        <dbReference type="PROSITE" id="PS51178"/>
    </source>
</evidence>
<keyword evidence="14" id="KW-1185">Reference proteome</keyword>
<keyword evidence="10" id="KW-0472">Membrane</keyword>
<dbReference type="RefSeq" id="WP_306993575.1">
    <property type="nucleotide sequence ID" value="NZ_JAUSUT010000001.1"/>
</dbReference>
<keyword evidence="3 13" id="KW-0808">Transferase</keyword>
<evidence type="ECO:0000313" key="13">
    <source>
        <dbReference type="EMBL" id="MDQ0379952.1"/>
    </source>
</evidence>
<evidence type="ECO:0000256" key="6">
    <source>
        <dbReference type="ARBA" id="ARBA00022840"/>
    </source>
</evidence>
<dbReference type="Gene3D" id="3.30.200.20">
    <property type="entry name" value="Phosphorylase Kinase, domain 1"/>
    <property type="match status" value="1"/>
</dbReference>
<dbReference type="Proteomes" id="UP001229651">
    <property type="component" value="Unassembled WGS sequence"/>
</dbReference>
<comment type="catalytic activity">
    <reaction evidence="8">
        <text>L-seryl-[protein] + ATP = O-phospho-L-seryl-[protein] + ADP + H(+)</text>
        <dbReference type="Rhea" id="RHEA:17989"/>
        <dbReference type="Rhea" id="RHEA-COMP:9863"/>
        <dbReference type="Rhea" id="RHEA-COMP:11604"/>
        <dbReference type="ChEBI" id="CHEBI:15378"/>
        <dbReference type="ChEBI" id="CHEBI:29999"/>
        <dbReference type="ChEBI" id="CHEBI:30616"/>
        <dbReference type="ChEBI" id="CHEBI:83421"/>
        <dbReference type="ChEBI" id="CHEBI:456216"/>
        <dbReference type="EC" id="2.7.11.1"/>
    </reaction>
</comment>
<dbReference type="CDD" id="cd06577">
    <property type="entry name" value="PASTA_pknB"/>
    <property type="match status" value="4"/>
</dbReference>
<dbReference type="InterPro" id="IPR005543">
    <property type="entry name" value="PASTA_dom"/>
</dbReference>
<dbReference type="Gene3D" id="3.30.10.20">
    <property type="match status" value="4"/>
</dbReference>
<evidence type="ECO:0000256" key="10">
    <source>
        <dbReference type="SAM" id="Phobius"/>
    </source>
</evidence>
<sequence length="666" mass="69254">MTSTETSLAGALLERRYRVDGLLARGGMSAVYRGSDTRLDRPVAIKIMDPRFADDRSFVERFEREARLAAKLHHPNVVTVHDQGVDVAGDRSHVFLVMELVDGGTLRDLLDQRGKLDVPLALSVAEQMLSALSAAHQAGLVHRDVKPENVLIGHAGHPPAGVVKVADFGLVRAVASAGTTSSSIILGTVSYLAPEQVTTGAAGERGDVYSAGIVLYEMLTGQVPYTGDTAISVAYRHVNDDVPAPSAIEPGIPAALDDLVLRATRRDLQARPADAGTFLQELRRVRAALGIAPAPIPVLPAKEVPPAPAKQTAPAPADPEQTVPAFSPVVTATPATGPRGTQALIRPQGAPVPPPPPAPPRDERPALVRRRPVVLWTVIAVLLAAVLGTGVWWFTVGQDAAETVAVPSLAGLDQVTAEKTLHDAGLSSTVVRERHNTVPAGKVIATDPMAGASAKKGSTVTVKLSAGRPTVPDIAQGTGLEQAEAAVKEAGLTPQRDAGADGYSTSVPAGKVLSVDPQPGTQLPIGSAVKIALSKGAPPTPVPSVAGLSRDDAFQRLRNAGFEPYDAGTEFSEDVPGGSVTRTTPAAGTTIDGQGAKRVGVYTSTAVDVPSVIGRPVPDAIQLLSDAGLQADVEGKARNFSIVIGQDPEPGERVERGKKVKLQVFP</sequence>
<dbReference type="SMART" id="SM00220">
    <property type="entry name" value="S_TKc"/>
    <property type="match status" value="1"/>
</dbReference>
<dbReference type="PROSITE" id="PS00108">
    <property type="entry name" value="PROTEIN_KINASE_ST"/>
    <property type="match status" value="1"/>
</dbReference>
<evidence type="ECO:0000256" key="2">
    <source>
        <dbReference type="ARBA" id="ARBA00022527"/>
    </source>
</evidence>
<feature type="region of interest" description="Disordered" evidence="9">
    <location>
        <begin position="565"/>
        <end position="588"/>
    </location>
</feature>
<evidence type="ECO:0000256" key="9">
    <source>
        <dbReference type="SAM" id="MobiDB-lite"/>
    </source>
</evidence>
<keyword evidence="6" id="KW-0067">ATP-binding</keyword>
<feature type="compositionally biased region" description="Pro residues" evidence="9">
    <location>
        <begin position="350"/>
        <end position="359"/>
    </location>
</feature>
<feature type="domain" description="PASTA" evidence="12">
    <location>
        <begin position="536"/>
        <end position="605"/>
    </location>
</feature>
<evidence type="ECO:0000256" key="8">
    <source>
        <dbReference type="ARBA" id="ARBA00048679"/>
    </source>
</evidence>
<dbReference type="EC" id="2.7.11.1" evidence="1"/>
<evidence type="ECO:0000256" key="3">
    <source>
        <dbReference type="ARBA" id="ARBA00022679"/>
    </source>
</evidence>
<comment type="caution">
    <text evidence="13">The sequence shown here is derived from an EMBL/GenBank/DDBJ whole genome shotgun (WGS) entry which is preliminary data.</text>
</comment>
<dbReference type="NCBIfam" id="NF033483">
    <property type="entry name" value="PknB_PASTA_kin"/>
    <property type="match status" value="1"/>
</dbReference>
<dbReference type="InterPro" id="IPR008271">
    <property type="entry name" value="Ser/Thr_kinase_AS"/>
</dbReference>
<dbReference type="SUPFAM" id="SSF56112">
    <property type="entry name" value="Protein kinase-like (PK-like)"/>
    <property type="match status" value="1"/>
</dbReference>
<keyword evidence="10" id="KW-1133">Transmembrane helix</keyword>
<dbReference type="InterPro" id="IPR011009">
    <property type="entry name" value="Kinase-like_dom_sf"/>
</dbReference>
<feature type="domain" description="Protein kinase" evidence="11">
    <location>
        <begin position="17"/>
        <end position="283"/>
    </location>
</feature>
<dbReference type="Pfam" id="PF03793">
    <property type="entry name" value="PASTA"/>
    <property type="match status" value="4"/>
</dbReference>
<dbReference type="Gene3D" id="1.10.510.10">
    <property type="entry name" value="Transferase(Phosphotransferase) domain 1"/>
    <property type="match status" value="1"/>
</dbReference>
<accession>A0ABU0EXA9</accession>
<dbReference type="EMBL" id="JAUSUT010000001">
    <property type="protein sequence ID" value="MDQ0379952.1"/>
    <property type="molecule type" value="Genomic_DNA"/>
</dbReference>
<dbReference type="SMART" id="SM00740">
    <property type="entry name" value="PASTA"/>
    <property type="match status" value="4"/>
</dbReference>
<dbReference type="PANTHER" id="PTHR43289">
    <property type="entry name" value="MITOGEN-ACTIVATED PROTEIN KINASE KINASE KINASE 20-RELATED"/>
    <property type="match status" value="1"/>
</dbReference>
<gene>
    <name evidence="13" type="ORF">FB470_003946</name>
</gene>